<evidence type="ECO:0000256" key="1">
    <source>
        <dbReference type="SAM" id="MobiDB-lite"/>
    </source>
</evidence>
<feature type="region of interest" description="Disordered" evidence="1">
    <location>
        <begin position="224"/>
        <end position="243"/>
    </location>
</feature>
<dbReference type="Pfam" id="PF00188">
    <property type="entry name" value="CAP"/>
    <property type="match status" value="1"/>
</dbReference>
<dbReference type="CDD" id="cd05379">
    <property type="entry name" value="CAP_bacterial"/>
    <property type="match status" value="1"/>
</dbReference>
<dbReference type="PANTHER" id="PTHR31157:SF1">
    <property type="entry name" value="SCP DOMAIN-CONTAINING PROTEIN"/>
    <property type="match status" value="1"/>
</dbReference>
<feature type="domain" description="SCP" evidence="2">
    <location>
        <begin position="90"/>
        <end position="191"/>
    </location>
</feature>
<dbReference type="SUPFAM" id="SSF55797">
    <property type="entry name" value="PR-1-like"/>
    <property type="match status" value="1"/>
</dbReference>
<comment type="caution">
    <text evidence="3">The sequence shown here is derived from an EMBL/GenBank/DDBJ whole genome shotgun (WGS) entry which is preliminary data.</text>
</comment>
<keyword evidence="4" id="KW-1185">Reference proteome</keyword>
<dbReference type="InterPro" id="IPR014044">
    <property type="entry name" value="CAP_dom"/>
</dbReference>
<sequence length="364" mass="38775">MENAVEQTMTLDLGNARAAFARRYVPRHIAPAARGAGIGRKVGAGALVAALAAGGLTAGQIAAAPPAQSAQSDIVQVSAAKRTADTQRMLTLINQYRATKGLKPVRYSRTLSGIVQEHSDRQVVAESFWHSTTFMTDPRAGRWTHTNEIIALSHQDSVDQLVSWWKSSPAHNAALISPKAEVIGIGLTYADGSLQNTRQGWRLLSTVNLYGYANGGAPADASTAVNGAPAQAPAPTTNPGLVPSGTSGYTLRGAIGDRYLRGGGAAVFGKPVMNEAPSSGGGQYQIFDLAGKRTKMLWTPATGAHPVKEFGAIGFEWSLRGYERGYGYPLNGEYQVGNEMRQDFSNGYTLTWNMNNGALRVLRR</sequence>
<feature type="compositionally biased region" description="Low complexity" evidence="1">
    <location>
        <begin position="226"/>
        <end position="240"/>
    </location>
</feature>
<dbReference type="AlphaFoldDB" id="A0A9X2HIP2"/>
<dbReference type="RefSeq" id="WP_254164918.1">
    <property type="nucleotide sequence ID" value="NZ_JANAFB010000004.1"/>
</dbReference>
<name>A0A9X2HIP2_9MICC</name>
<dbReference type="InterPro" id="IPR013207">
    <property type="entry name" value="LGFP"/>
</dbReference>
<dbReference type="EMBL" id="JANAFB010000004">
    <property type="protein sequence ID" value="MCP3424948.1"/>
    <property type="molecule type" value="Genomic_DNA"/>
</dbReference>
<evidence type="ECO:0000313" key="3">
    <source>
        <dbReference type="EMBL" id="MCP3424948.1"/>
    </source>
</evidence>
<protein>
    <submittedName>
        <fullName evidence="3">CAP domain-containing protein</fullName>
    </submittedName>
</protein>
<proteinExistence type="predicted"/>
<evidence type="ECO:0000259" key="2">
    <source>
        <dbReference type="Pfam" id="PF00188"/>
    </source>
</evidence>
<dbReference type="Gene3D" id="3.40.33.10">
    <property type="entry name" value="CAP"/>
    <property type="match status" value="1"/>
</dbReference>
<evidence type="ECO:0000313" key="4">
    <source>
        <dbReference type="Proteomes" id="UP001139502"/>
    </source>
</evidence>
<dbReference type="Proteomes" id="UP001139502">
    <property type="component" value="Unassembled WGS sequence"/>
</dbReference>
<accession>A0A9X2HIP2</accession>
<organism evidence="3 4">
    <name type="scientific">Rothia santali</name>
    <dbReference type="NCBI Taxonomy" id="2949643"/>
    <lineage>
        <taxon>Bacteria</taxon>
        <taxon>Bacillati</taxon>
        <taxon>Actinomycetota</taxon>
        <taxon>Actinomycetes</taxon>
        <taxon>Micrococcales</taxon>
        <taxon>Micrococcaceae</taxon>
        <taxon>Rothia</taxon>
    </lineage>
</organism>
<dbReference type="PANTHER" id="PTHR31157">
    <property type="entry name" value="SCP DOMAIN-CONTAINING PROTEIN"/>
    <property type="match status" value="1"/>
</dbReference>
<reference evidence="3" key="1">
    <citation type="submission" date="2022-06" db="EMBL/GenBank/DDBJ databases">
        <title>Rothia sp. isolated from sandalwood seedling.</title>
        <authorList>
            <person name="Tuikhar N."/>
            <person name="Kirdat K."/>
            <person name="Thorat V."/>
            <person name="Swetha P."/>
            <person name="Padma S."/>
            <person name="Sundararaj R."/>
            <person name="Yadav A."/>
        </authorList>
    </citation>
    <scope>NUCLEOTIDE SEQUENCE</scope>
    <source>
        <strain evidence="3">AR01</strain>
    </source>
</reference>
<dbReference type="InterPro" id="IPR035940">
    <property type="entry name" value="CAP_sf"/>
</dbReference>
<dbReference type="Pfam" id="PF08310">
    <property type="entry name" value="LGFP"/>
    <property type="match status" value="1"/>
</dbReference>
<gene>
    <name evidence="3" type="ORF">NBM05_02610</name>
</gene>